<dbReference type="RefSeq" id="WP_073050568.1">
    <property type="nucleotide sequence ID" value="NZ_FQZL01000032.1"/>
</dbReference>
<evidence type="ECO:0000259" key="4">
    <source>
        <dbReference type="PROSITE" id="PS50893"/>
    </source>
</evidence>
<evidence type="ECO:0000256" key="1">
    <source>
        <dbReference type="ARBA" id="ARBA00022448"/>
    </source>
</evidence>
<dbReference type="SMART" id="SM00382">
    <property type="entry name" value="AAA"/>
    <property type="match status" value="1"/>
</dbReference>
<proteinExistence type="predicted"/>
<keyword evidence="1" id="KW-0813">Transport</keyword>
<dbReference type="PANTHER" id="PTHR42781:SF4">
    <property type="entry name" value="SPERMIDINE_PUTRESCINE IMPORT ATP-BINDING PROTEIN POTA"/>
    <property type="match status" value="1"/>
</dbReference>
<protein>
    <submittedName>
        <fullName evidence="5">ABC transporter</fullName>
    </submittedName>
</protein>
<keyword evidence="3" id="KW-0067">ATP-binding</keyword>
<dbReference type="OrthoDB" id="9802264at2"/>
<evidence type="ECO:0000313" key="6">
    <source>
        <dbReference type="Proteomes" id="UP000184052"/>
    </source>
</evidence>
<keyword evidence="2" id="KW-0547">Nucleotide-binding</keyword>
<dbReference type="PROSITE" id="PS00211">
    <property type="entry name" value="ABC_TRANSPORTER_1"/>
    <property type="match status" value="1"/>
</dbReference>
<evidence type="ECO:0000313" key="5">
    <source>
        <dbReference type="EMBL" id="SHJ71371.1"/>
    </source>
</evidence>
<dbReference type="Proteomes" id="UP000184052">
    <property type="component" value="Unassembled WGS sequence"/>
</dbReference>
<dbReference type="InterPro" id="IPR050093">
    <property type="entry name" value="ABC_SmlMolc_Importer"/>
</dbReference>
<dbReference type="GO" id="GO:0016887">
    <property type="term" value="F:ATP hydrolysis activity"/>
    <property type="evidence" value="ECO:0007669"/>
    <property type="project" value="InterPro"/>
</dbReference>
<accession>A0A1M6LJJ4</accession>
<dbReference type="InterPro" id="IPR003593">
    <property type="entry name" value="AAA+_ATPase"/>
</dbReference>
<dbReference type="STRING" id="1121476.SAMN02745751_03201"/>
<dbReference type="InterPro" id="IPR003439">
    <property type="entry name" value="ABC_transporter-like_ATP-bd"/>
</dbReference>
<dbReference type="Pfam" id="PF00005">
    <property type="entry name" value="ABC_tran"/>
    <property type="match status" value="1"/>
</dbReference>
<feature type="domain" description="ABC transporter" evidence="4">
    <location>
        <begin position="1"/>
        <end position="230"/>
    </location>
</feature>
<dbReference type="AlphaFoldDB" id="A0A1M6LJJ4"/>
<organism evidence="5 6">
    <name type="scientific">Dethiosulfatibacter aminovorans DSM 17477</name>
    <dbReference type="NCBI Taxonomy" id="1121476"/>
    <lineage>
        <taxon>Bacteria</taxon>
        <taxon>Bacillati</taxon>
        <taxon>Bacillota</taxon>
        <taxon>Tissierellia</taxon>
        <taxon>Dethiosulfatibacter</taxon>
    </lineage>
</organism>
<dbReference type="Gene3D" id="3.40.50.300">
    <property type="entry name" value="P-loop containing nucleotide triphosphate hydrolases"/>
    <property type="match status" value="1"/>
</dbReference>
<dbReference type="InterPro" id="IPR017871">
    <property type="entry name" value="ABC_transporter-like_CS"/>
</dbReference>
<name>A0A1M6LJJ4_9FIRM</name>
<dbReference type="PANTHER" id="PTHR42781">
    <property type="entry name" value="SPERMIDINE/PUTRESCINE IMPORT ATP-BINDING PROTEIN POTA"/>
    <property type="match status" value="1"/>
</dbReference>
<dbReference type="GO" id="GO:0005524">
    <property type="term" value="F:ATP binding"/>
    <property type="evidence" value="ECO:0007669"/>
    <property type="project" value="UniProtKB-KW"/>
</dbReference>
<dbReference type="InterPro" id="IPR027417">
    <property type="entry name" value="P-loop_NTPase"/>
</dbReference>
<sequence length="245" mass="27664">MIEIEVGKRLGSFSFSAELKVRPGEIMVVMGESGAGKSTLLDLVSGAKTPDQGFVRLNGRTLYSREEGVNIRTYQRNIGYVTQKSNLFPHLNVRDNILIGAGKDYDRGYYEHLVSILNIGDHLDKKVCQLSGGQQKRVSIARTFITDPEIILMDEPFSSLDNILRECLRGSIKKLIKEKDIMGILVTHDLDEGYEMADKALIVRDGHIVERRRGKDLFERPEEDYTKIFIRNLNFNSVADDLKAG</sequence>
<evidence type="ECO:0000256" key="3">
    <source>
        <dbReference type="ARBA" id="ARBA00022840"/>
    </source>
</evidence>
<evidence type="ECO:0000256" key="2">
    <source>
        <dbReference type="ARBA" id="ARBA00022741"/>
    </source>
</evidence>
<reference evidence="5 6" key="1">
    <citation type="submission" date="2016-11" db="EMBL/GenBank/DDBJ databases">
        <authorList>
            <person name="Jaros S."/>
            <person name="Januszkiewicz K."/>
            <person name="Wedrychowicz H."/>
        </authorList>
    </citation>
    <scope>NUCLEOTIDE SEQUENCE [LARGE SCALE GENOMIC DNA]</scope>
    <source>
        <strain evidence="5 6">DSM 17477</strain>
    </source>
</reference>
<dbReference type="PROSITE" id="PS50893">
    <property type="entry name" value="ABC_TRANSPORTER_2"/>
    <property type="match status" value="1"/>
</dbReference>
<gene>
    <name evidence="5" type="ORF">SAMN02745751_03201</name>
</gene>
<dbReference type="EMBL" id="FQZL01000032">
    <property type="protein sequence ID" value="SHJ71371.1"/>
    <property type="molecule type" value="Genomic_DNA"/>
</dbReference>
<dbReference type="SUPFAM" id="SSF52540">
    <property type="entry name" value="P-loop containing nucleoside triphosphate hydrolases"/>
    <property type="match status" value="1"/>
</dbReference>
<keyword evidence="6" id="KW-1185">Reference proteome</keyword>